<dbReference type="SMART" id="SM00343">
    <property type="entry name" value="ZnF_C2HC"/>
    <property type="match status" value="2"/>
</dbReference>
<gene>
    <name evidence="4" type="ORF">AFUS01_LOCUS8089</name>
</gene>
<dbReference type="Proteomes" id="UP000708208">
    <property type="component" value="Unassembled WGS sequence"/>
</dbReference>
<evidence type="ECO:0000256" key="1">
    <source>
        <dbReference type="PROSITE-ProRule" id="PRU00047"/>
    </source>
</evidence>
<dbReference type="AlphaFoldDB" id="A0A8J2K301"/>
<feature type="domain" description="CCHC-type" evidence="3">
    <location>
        <begin position="318"/>
        <end position="334"/>
    </location>
</feature>
<feature type="region of interest" description="Disordered" evidence="2">
    <location>
        <begin position="283"/>
        <end position="312"/>
    </location>
</feature>
<feature type="non-terminal residue" evidence="4">
    <location>
        <position position="1"/>
    </location>
</feature>
<dbReference type="InterPro" id="IPR005312">
    <property type="entry name" value="DUF1759"/>
</dbReference>
<comment type="caution">
    <text evidence="4">The sequence shown here is derived from an EMBL/GenBank/DDBJ whole genome shotgun (WGS) entry which is preliminary data.</text>
</comment>
<dbReference type="GO" id="GO:0003676">
    <property type="term" value="F:nucleic acid binding"/>
    <property type="evidence" value="ECO:0007669"/>
    <property type="project" value="InterPro"/>
</dbReference>
<sequence>MATEKALRASLSSIKGKFTSVENGLIAQGTTRPTQSRFETIKKCLDNYWMQNETIHESLQDYLADAAAENAQVLEHATLFKRYCDLVERAETLKPNSIPTATKVTVKLHELKPPTFDGDITNWTSFHDLFTAAVHNNVGLEPAQKLQYLVDSMKGEAGGVINHLSISDNNYAEAWKLLKETYDRKNVIIDAHLHRLFVQPLMKEESAKYLRKLVDTTKECCQALRVFGQETDKWDSILIYVIREKLDMETKRQWLLTLDPSKLLCLKDLLDFIDKRSRTLQDISTKARPLSSQPSSQKPSSNHNKKETKSAHVTSDSKCRICNQSGHFVYNCPSFQKLSPSERMEKVKNQRLCFNCLFPGHMSQSCPSKTSCKKCSRRHHSMVHFESAPTSSSQTPEEGSLCAHVANGPTYPSFSHVLLPTAVVNLLDSTGRQQSVRALLDSGSESSFITESCVKKLGLKTESANVNVNGLASAAVAVARKKVQLSLSSRIYKFNTSFEALVVAKVTGNLPTTSCRKHDFEYLKNLPLADPFFYDSKAIDLLLGADIFYQLNRPHETLRGPPGFPSATDTMLGWVIAGQYNSHKATTTTIFHLAASWRAELPDFGDSRLMATRRWFPMEKRMANDSMLRQMYIEFMREYASLGHMKKVHPHHIPVGPLVGPKTQDDLIAHLIRFRIWTFVMKTDAKQIGHTRCLELQSQLLDLFHVGKIELRKWTANHPDLLSRIPDECCE</sequence>
<evidence type="ECO:0000259" key="3">
    <source>
        <dbReference type="PROSITE" id="PS50158"/>
    </source>
</evidence>
<dbReference type="PROSITE" id="PS50158">
    <property type="entry name" value="ZF_CCHC"/>
    <property type="match status" value="2"/>
</dbReference>
<protein>
    <recommendedName>
        <fullName evidence="3">CCHC-type domain-containing protein</fullName>
    </recommendedName>
</protein>
<dbReference type="GO" id="GO:0008270">
    <property type="term" value="F:zinc ion binding"/>
    <property type="evidence" value="ECO:0007669"/>
    <property type="project" value="UniProtKB-KW"/>
</dbReference>
<proteinExistence type="predicted"/>
<dbReference type="PANTHER" id="PTHR47331">
    <property type="entry name" value="PHD-TYPE DOMAIN-CONTAINING PROTEIN"/>
    <property type="match status" value="1"/>
</dbReference>
<dbReference type="Pfam" id="PF13650">
    <property type="entry name" value="Asp_protease_2"/>
    <property type="match status" value="1"/>
</dbReference>
<keyword evidence="5" id="KW-1185">Reference proteome</keyword>
<name>A0A8J2K301_9HEXA</name>
<feature type="domain" description="CCHC-type" evidence="3">
    <location>
        <begin position="353"/>
        <end position="368"/>
    </location>
</feature>
<reference evidence="4" key="1">
    <citation type="submission" date="2021-06" db="EMBL/GenBank/DDBJ databases">
        <authorList>
            <person name="Hodson N. C."/>
            <person name="Mongue J. A."/>
            <person name="Jaron S. K."/>
        </authorList>
    </citation>
    <scope>NUCLEOTIDE SEQUENCE</scope>
</reference>
<evidence type="ECO:0000313" key="4">
    <source>
        <dbReference type="EMBL" id="CAG7718718.1"/>
    </source>
</evidence>
<feature type="compositionally biased region" description="Low complexity" evidence="2">
    <location>
        <begin position="291"/>
        <end position="301"/>
    </location>
</feature>
<evidence type="ECO:0000313" key="5">
    <source>
        <dbReference type="Proteomes" id="UP000708208"/>
    </source>
</evidence>
<evidence type="ECO:0000256" key="2">
    <source>
        <dbReference type="SAM" id="MobiDB-lite"/>
    </source>
</evidence>
<keyword evidence="1" id="KW-0479">Metal-binding</keyword>
<organism evidence="4 5">
    <name type="scientific">Allacma fusca</name>
    <dbReference type="NCBI Taxonomy" id="39272"/>
    <lineage>
        <taxon>Eukaryota</taxon>
        <taxon>Metazoa</taxon>
        <taxon>Ecdysozoa</taxon>
        <taxon>Arthropoda</taxon>
        <taxon>Hexapoda</taxon>
        <taxon>Collembola</taxon>
        <taxon>Symphypleona</taxon>
        <taxon>Sminthuridae</taxon>
        <taxon>Allacma</taxon>
    </lineage>
</organism>
<keyword evidence="1" id="KW-0863">Zinc-finger</keyword>
<accession>A0A8J2K301</accession>
<dbReference type="PANTHER" id="PTHR47331:SF1">
    <property type="entry name" value="GAG-LIKE PROTEIN"/>
    <property type="match status" value="1"/>
</dbReference>
<keyword evidence="1" id="KW-0862">Zinc</keyword>
<dbReference type="CDD" id="cd00303">
    <property type="entry name" value="retropepsin_like"/>
    <property type="match status" value="1"/>
</dbReference>
<dbReference type="InterPro" id="IPR001878">
    <property type="entry name" value="Znf_CCHC"/>
</dbReference>
<dbReference type="OrthoDB" id="5989194at2759"/>
<dbReference type="Pfam" id="PF03564">
    <property type="entry name" value="DUF1759"/>
    <property type="match status" value="1"/>
</dbReference>
<dbReference type="EMBL" id="CAJVCH010055512">
    <property type="protein sequence ID" value="CAG7718718.1"/>
    <property type="molecule type" value="Genomic_DNA"/>
</dbReference>